<evidence type="ECO:0000256" key="1">
    <source>
        <dbReference type="SAM" id="MobiDB-lite"/>
    </source>
</evidence>
<proteinExistence type="predicted"/>
<feature type="region of interest" description="Disordered" evidence="1">
    <location>
        <begin position="1"/>
        <end position="71"/>
    </location>
</feature>
<sequence length="87" mass="9362">MAVKPAAKLNGASSRQEDVQRAGVLSPGDESGARAEQGTVPYEAIRRQNGKSKSRTASELATMGNPMHNGHFARRSGFFKTWFIGQA</sequence>
<dbReference type="AlphaFoldDB" id="A0A4Q9DK40"/>
<dbReference type="Proteomes" id="UP000293142">
    <property type="component" value="Unassembled WGS sequence"/>
</dbReference>
<reference evidence="2 3" key="1">
    <citation type="submission" date="2019-02" db="EMBL/GenBank/DDBJ databases">
        <title>Paenibacillus sp. nov., isolated from surface-sterilized tissue of Thalictrum simplex L.</title>
        <authorList>
            <person name="Tuo L."/>
        </authorList>
    </citation>
    <scope>NUCLEOTIDE SEQUENCE [LARGE SCALE GENOMIC DNA]</scope>
    <source>
        <strain evidence="2 3">N2SHLJ1</strain>
    </source>
</reference>
<protein>
    <submittedName>
        <fullName evidence="2">Uncharacterized protein</fullName>
    </submittedName>
</protein>
<evidence type="ECO:0000313" key="2">
    <source>
        <dbReference type="EMBL" id="TBL72422.1"/>
    </source>
</evidence>
<comment type="caution">
    <text evidence="2">The sequence shown here is derived from an EMBL/GenBank/DDBJ whole genome shotgun (WGS) entry which is preliminary data.</text>
</comment>
<gene>
    <name evidence="2" type="ORF">EYB31_28995</name>
</gene>
<evidence type="ECO:0000313" key="3">
    <source>
        <dbReference type="Proteomes" id="UP000293142"/>
    </source>
</evidence>
<dbReference type="RefSeq" id="WP_131016990.1">
    <property type="nucleotide sequence ID" value="NZ_SIRE01000024.1"/>
</dbReference>
<name>A0A4Q9DK40_9BACL</name>
<organism evidence="2 3">
    <name type="scientific">Paenibacillus thalictri</name>
    <dbReference type="NCBI Taxonomy" id="2527873"/>
    <lineage>
        <taxon>Bacteria</taxon>
        <taxon>Bacillati</taxon>
        <taxon>Bacillota</taxon>
        <taxon>Bacilli</taxon>
        <taxon>Bacillales</taxon>
        <taxon>Paenibacillaceae</taxon>
        <taxon>Paenibacillus</taxon>
    </lineage>
</organism>
<accession>A0A4Q9DK40</accession>
<keyword evidence="3" id="KW-1185">Reference proteome</keyword>
<dbReference type="EMBL" id="SIRE01000024">
    <property type="protein sequence ID" value="TBL72422.1"/>
    <property type="molecule type" value="Genomic_DNA"/>
</dbReference>